<organism evidence="1">
    <name type="scientific">Cacopsylla melanoneura</name>
    <dbReference type="NCBI Taxonomy" id="428564"/>
    <lineage>
        <taxon>Eukaryota</taxon>
        <taxon>Metazoa</taxon>
        <taxon>Ecdysozoa</taxon>
        <taxon>Arthropoda</taxon>
        <taxon>Hexapoda</taxon>
        <taxon>Insecta</taxon>
        <taxon>Pterygota</taxon>
        <taxon>Neoptera</taxon>
        <taxon>Paraneoptera</taxon>
        <taxon>Hemiptera</taxon>
        <taxon>Sternorrhyncha</taxon>
        <taxon>Psylloidea</taxon>
        <taxon>Psyllidae</taxon>
        <taxon>Psyllinae</taxon>
        <taxon>Cacopsylla</taxon>
    </lineage>
</organism>
<reference evidence="1" key="1">
    <citation type="submission" date="2021-05" db="EMBL/GenBank/DDBJ databases">
        <authorList>
            <person name="Alioto T."/>
            <person name="Alioto T."/>
            <person name="Gomez Garrido J."/>
        </authorList>
    </citation>
    <scope>NUCLEOTIDE SEQUENCE</scope>
</reference>
<dbReference type="EMBL" id="HBUF01324108">
    <property type="protein sequence ID" value="CAG6695557.1"/>
    <property type="molecule type" value="Transcribed_RNA"/>
</dbReference>
<dbReference type="AlphaFoldDB" id="A0A8D8TX88"/>
<evidence type="ECO:0000313" key="1">
    <source>
        <dbReference type="EMBL" id="CAG6695558.1"/>
    </source>
</evidence>
<dbReference type="EMBL" id="HBUF01324109">
    <property type="protein sequence ID" value="CAG6695558.1"/>
    <property type="molecule type" value="Transcribed_RNA"/>
</dbReference>
<dbReference type="EMBL" id="HBUF01324110">
    <property type="protein sequence ID" value="CAG6695559.1"/>
    <property type="molecule type" value="Transcribed_RNA"/>
</dbReference>
<sequence length="110" mass="12451">MSENRPYLNCSVFSEIIIKITNFFMVRSPATGTFFAKNAEWSKVFDIISTPFFAKRSLRAPASYIMRITRSSRNGPNGWFHLSCFTTKVGFKCDFSAPSLVSSICHCPPH</sequence>
<proteinExistence type="predicted"/>
<protein>
    <submittedName>
        <fullName evidence="1">Uncharacterized protein</fullName>
    </submittedName>
</protein>
<name>A0A8D8TX88_9HEMI</name>
<accession>A0A8D8TX88</accession>